<sequence length="121" mass="13354">MPRKWYRSRQQNVMLVEYRRPLPFHAYACALPILSSPAFSSTSTLPLSTSLPLTAPSFSWSVSNPPPARRSRPHSSNAIFAVSKCTAWFSGPINVLVPAHRLDLRAHAQDHAVDLYATPGG</sequence>
<gene>
    <name evidence="1" type="ORF">FIBSPDRAFT_865246</name>
</gene>
<evidence type="ECO:0000313" key="1">
    <source>
        <dbReference type="EMBL" id="KZP17093.1"/>
    </source>
</evidence>
<accession>A0A166FRW2</accession>
<name>A0A166FRW2_9AGAM</name>
<evidence type="ECO:0000313" key="2">
    <source>
        <dbReference type="Proteomes" id="UP000076532"/>
    </source>
</evidence>
<reference evidence="1 2" key="1">
    <citation type="journal article" date="2016" name="Mol. Biol. Evol.">
        <title>Comparative Genomics of Early-Diverging Mushroom-Forming Fungi Provides Insights into the Origins of Lignocellulose Decay Capabilities.</title>
        <authorList>
            <person name="Nagy L.G."/>
            <person name="Riley R."/>
            <person name="Tritt A."/>
            <person name="Adam C."/>
            <person name="Daum C."/>
            <person name="Floudas D."/>
            <person name="Sun H."/>
            <person name="Yadav J.S."/>
            <person name="Pangilinan J."/>
            <person name="Larsson K.H."/>
            <person name="Matsuura K."/>
            <person name="Barry K."/>
            <person name="Labutti K."/>
            <person name="Kuo R."/>
            <person name="Ohm R.A."/>
            <person name="Bhattacharya S.S."/>
            <person name="Shirouzu T."/>
            <person name="Yoshinaga Y."/>
            <person name="Martin F.M."/>
            <person name="Grigoriev I.V."/>
            <person name="Hibbett D.S."/>
        </authorList>
    </citation>
    <scope>NUCLEOTIDE SEQUENCE [LARGE SCALE GENOMIC DNA]</scope>
    <source>
        <strain evidence="1 2">CBS 109695</strain>
    </source>
</reference>
<dbReference type="Proteomes" id="UP000076532">
    <property type="component" value="Unassembled WGS sequence"/>
</dbReference>
<keyword evidence="2" id="KW-1185">Reference proteome</keyword>
<dbReference type="AlphaFoldDB" id="A0A166FRW2"/>
<dbReference type="EMBL" id="KV417586">
    <property type="protein sequence ID" value="KZP17093.1"/>
    <property type="molecule type" value="Genomic_DNA"/>
</dbReference>
<proteinExistence type="predicted"/>
<protein>
    <submittedName>
        <fullName evidence="1">Uncharacterized protein</fullName>
    </submittedName>
</protein>
<organism evidence="1 2">
    <name type="scientific">Athelia psychrophila</name>
    <dbReference type="NCBI Taxonomy" id="1759441"/>
    <lineage>
        <taxon>Eukaryota</taxon>
        <taxon>Fungi</taxon>
        <taxon>Dikarya</taxon>
        <taxon>Basidiomycota</taxon>
        <taxon>Agaricomycotina</taxon>
        <taxon>Agaricomycetes</taxon>
        <taxon>Agaricomycetidae</taxon>
        <taxon>Atheliales</taxon>
        <taxon>Atheliaceae</taxon>
        <taxon>Athelia</taxon>
    </lineage>
</organism>
<feature type="non-terminal residue" evidence="1">
    <location>
        <position position="1"/>
    </location>
</feature>